<proteinExistence type="predicted"/>
<reference evidence="2 3" key="1">
    <citation type="submission" date="2020-07" db="EMBL/GenBank/DDBJ databases">
        <title>Sequencing the genomes of 1000 actinobacteria strains.</title>
        <authorList>
            <person name="Klenk H.-P."/>
        </authorList>
    </citation>
    <scope>NUCLEOTIDE SEQUENCE [LARGE SCALE GENOMIC DNA]</scope>
    <source>
        <strain evidence="2 3">DSM 44749</strain>
    </source>
</reference>
<keyword evidence="3" id="KW-1185">Reference proteome</keyword>
<dbReference type="AlphaFoldDB" id="A0A852W9T7"/>
<dbReference type="EMBL" id="JACCCZ010000001">
    <property type="protein sequence ID" value="NYG02616.1"/>
    <property type="molecule type" value="Genomic_DNA"/>
</dbReference>
<evidence type="ECO:0000256" key="1">
    <source>
        <dbReference type="SAM" id="MobiDB-lite"/>
    </source>
</evidence>
<dbReference type="Proteomes" id="UP000549695">
    <property type="component" value="Unassembled WGS sequence"/>
</dbReference>
<feature type="region of interest" description="Disordered" evidence="1">
    <location>
        <begin position="1"/>
        <end position="22"/>
    </location>
</feature>
<sequence length="123" mass="12509">MTATIGTTPAAAHHPAPEPAPVSRQLLVGRDDGYGDLALERFALAPGAGAWHAPAAPCDRLLVVLAGRARVGVEAGGPSVDLAAYEVVHVAGGHAHRVDVLAPGPDGCLEWILLAGPRPDPQP</sequence>
<organism evidence="2 3">
    <name type="scientific">Pseudonocardia alni</name>
    <name type="common">Amycolata alni</name>
    <dbReference type="NCBI Taxonomy" id="33907"/>
    <lineage>
        <taxon>Bacteria</taxon>
        <taxon>Bacillati</taxon>
        <taxon>Actinomycetota</taxon>
        <taxon>Actinomycetes</taxon>
        <taxon>Pseudonocardiales</taxon>
        <taxon>Pseudonocardiaceae</taxon>
        <taxon>Pseudonocardia</taxon>
    </lineage>
</organism>
<name>A0A852W9T7_PSEA5</name>
<accession>A0A852W9T7</accession>
<comment type="caution">
    <text evidence="2">The sequence shown here is derived from an EMBL/GenBank/DDBJ whole genome shotgun (WGS) entry which is preliminary data.</text>
</comment>
<dbReference type="SUPFAM" id="SSF51182">
    <property type="entry name" value="RmlC-like cupins"/>
    <property type="match status" value="1"/>
</dbReference>
<gene>
    <name evidence="2" type="ORF">HDA37_002901</name>
</gene>
<evidence type="ECO:0000313" key="2">
    <source>
        <dbReference type="EMBL" id="NYG02616.1"/>
    </source>
</evidence>
<evidence type="ECO:0000313" key="3">
    <source>
        <dbReference type="Proteomes" id="UP000549695"/>
    </source>
</evidence>
<protein>
    <submittedName>
        <fullName evidence="2">Quercetin dioxygenase-like cupin family protein</fullName>
    </submittedName>
</protein>
<dbReference type="Gene3D" id="2.60.120.10">
    <property type="entry name" value="Jelly Rolls"/>
    <property type="match status" value="1"/>
</dbReference>
<dbReference type="RefSeq" id="WP_179761385.1">
    <property type="nucleotide sequence ID" value="NZ_BAAAJZ010000003.1"/>
</dbReference>
<dbReference type="GeneID" id="98052650"/>
<dbReference type="InterPro" id="IPR014710">
    <property type="entry name" value="RmlC-like_jellyroll"/>
</dbReference>
<dbReference type="InterPro" id="IPR011051">
    <property type="entry name" value="RmlC_Cupin_sf"/>
</dbReference>